<organism evidence="1 2">
    <name type="scientific">Abeliophyllum distichum</name>
    <dbReference type="NCBI Taxonomy" id="126358"/>
    <lineage>
        <taxon>Eukaryota</taxon>
        <taxon>Viridiplantae</taxon>
        <taxon>Streptophyta</taxon>
        <taxon>Embryophyta</taxon>
        <taxon>Tracheophyta</taxon>
        <taxon>Spermatophyta</taxon>
        <taxon>Magnoliopsida</taxon>
        <taxon>eudicotyledons</taxon>
        <taxon>Gunneridae</taxon>
        <taxon>Pentapetalae</taxon>
        <taxon>asterids</taxon>
        <taxon>lamiids</taxon>
        <taxon>Lamiales</taxon>
        <taxon>Oleaceae</taxon>
        <taxon>Forsythieae</taxon>
        <taxon>Abeliophyllum</taxon>
    </lineage>
</organism>
<keyword evidence="2" id="KW-1185">Reference proteome</keyword>
<comment type="caution">
    <text evidence="1">The sequence shown here is derived from an EMBL/GenBank/DDBJ whole genome shotgun (WGS) entry which is preliminary data.</text>
</comment>
<reference evidence="2" key="1">
    <citation type="submission" date="2024-07" db="EMBL/GenBank/DDBJ databases">
        <title>Two chromosome-level genome assemblies of Korean endemic species Abeliophyllum distichum and Forsythia ovata (Oleaceae).</title>
        <authorList>
            <person name="Jang H."/>
        </authorList>
    </citation>
    <scope>NUCLEOTIDE SEQUENCE [LARGE SCALE GENOMIC DNA]</scope>
</reference>
<gene>
    <name evidence="1" type="ORF">Adt_29012</name>
</gene>
<protein>
    <submittedName>
        <fullName evidence="1">Uncharacterized protein</fullName>
    </submittedName>
</protein>
<accession>A0ABD1RY62</accession>
<sequence>MNYHLNDGDGETPTTIKTSMEYLIIDKSFSYHGVLGRSTLIDLGAVTYTKFLCMKFSTDCGVAIVKKNQFESRACYTNVMRKFVDREVHVIDSKMEEVSLDLERMDRRLDDGDEHMRYLEDPDDLDLRVVEKEPQASPAERLKYFHVDPFDPVKEL</sequence>
<dbReference type="EMBL" id="JBFOLK010000008">
    <property type="protein sequence ID" value="KAL2493384.1"/>
    <property type="molecule type" value="Genomic_DNA"/>
</dbReference>
<dbReference type="Proteomes" id="UP001604336">
    <property type="component" value="Unassembled WGS sequence"/>
</dbReference>
<evidence type="ECO:0000313" key="1">
    <source>
        <dbReference type="EMBL" id="KAL2493384.1"/>
    </source>
</evidence>
<name>A0ABD1RY62_9LAMI</name>
<dbReference type="AlphaFoldDB" id="A0ABD1RY62"/>
<evidence type="ECO:0000313" key="2">
    <source>
        <dbReference type="Proteomes" id="UP001604336"/>
    </source>
</evidence>
<proteinExistence type="predicted"/>